<dbReference type="EMBL" id="JAULSV010000007">
    <property type="protein sequence ID" value="KAK0638693.1"/>
    <property type="molecule type" value="Genomic_DNA"/>
</dbReference>
<dbReference type="GO" id="GO:0090730">
    <property type="term" value="C:Las1 complex"/>
    <property type="evidence" value="ECO:0007669"/>
    <property type="project" value="InterPro"/>
</dbReference>
<evidence type="ECO:0000313" key="2">
    <source>
        <dbReference type="EMBL" id="KAK0638693.1"/>
    </source>
</evidence>
<feature type="region of interest" description="Disordered" evidence="1">
    <location>
        <begin position="289"/>
        <end position="308"/>
    </location>
</feature>
<gene>
    <name evidence="2" type="ORF">B0T16DRAFT_338462</name>
</gene>
<reference evidence="2" key="1">
    <citation type="submission" date="2023-06" db="EMBL/GenBank/DDBJ databases">
        <title>Genome-scale phylogeny and comparative genomics of the fungal order Sordariales.</title>
        <authorList>
            <consortium name="Lawrence Berkeley National Laboratory"/>
            <person name="Hensen N."/>
            <person name="Bonometti L."/>
            <person name="Westerberg I."/>
            <person name="Brannstrom I.O."/>
            <person name="Guillou S."/>
            <person name="Cros-Aarteil S."/>
            <person name="Calhoun S."/>
            <person name="Haridas S."/>
            <person name="Kuo A."/>
            <person name="Mondo S."/>
            <person name="Pangilinan J."/>
            <person name="Riley R."/>
            <person name="Labutti K."/>
            <person name="Andreopoulos B."/>
            <person name="Lipzen A."/>
            <person name="Chen C."/>
            <person name="Yanf M."/>
            <person name="Daum C."/>
            <person name="Ng V."/>
            <person name="Clum A."/>
            <person name="Steindorff A."/>
            <person name="Ohm R."/>
            <person name="Martin F."/>
            <person name="Silar P."/>
            <person name="Natvig D."/>
            <person name="Lalanne C."/>
            <person name="Gautier V."/>
            <person name="Ament-Velasquez S.L."/>
            <person name="Kruys A."/>
            <person name="Hutchinson M.I."/>
            <person name="Powell A.J."/>
            <person name="Barry K."/>
            <person name="Miller A.N."/>
            <person name="Grigoriev I.V."/>
            <person name="Debuchy R."/>
            <person name="Gladieux P."/>
            <person name="Thoren M.H."/>
            <person name="Johannesson H."/>
        </authorList>
    </citation>
    <scope>NUCLEOTIDE SEQUENCE</scope>
    <source>
        <strain evidence="2">SMH2532-1</strain>
    </source>
</reference>
<dbReference type="GO" id="GO:0004519">
    <property type="term" value="F:endonuclease activity"/>
    <property type="evidence" value="ECO:0007669"/>
    <property type="project" value="InterPro"/>
</dbReference>
<accession>A0AA40CIG2</accession>
<dbReference type="GO" id="GO:0000460">
    <property type="term" value="P:maturation of 5.8S rRNA"/>
    <property type="evidence" value="ECO:0007669"/>
    <property type="project" value="TreeGrafter"/>
</dbReference>
<proteinExistence type="predicted"/>
<dbReference type="PANTHER" id="PTHR15002">
    <property type="entry name" value="RIBOSOMAL BIOGENESIS PROTEIN LAS1L"/>
    <property type="match status" value="1"/>
</dbReference>
<name>A0AA40CIG2_9PEZI</name>
<dbReference type="PANTHER" id="PTHR15002:SF0">
    <property type="entry name" value="RIBOSOMAL BIOGENESIS PROTEIN LAS1L"/>
    <property type="match status" value="1"/>
</dbReference>
<evidence type="ECO:0000313" key="3">
    <source>
        <dbReference type="Proteomes" id="UP001174936"/>
    </source>
</evidence>
<dbReference type="Pfam" id="PF04031">
    <property type="entry name" value="Las1"/>
    <property type="match status" value="1"/>
</dbReference>
<dbReference type="GO" id="GO:0000470">
    <property type="term" value="P:maturation of LSU-rRNA"/>
    <property type="evidence" value="ECO:0007669"/>
    <property type="project" value="TreeGrafter"/>
</dbReference>
<protein>
    <submittedName>
        <fullName evidence="2">Las1-like-domain-containing protein</fullName>
    </submittedName>
</protein>
<dbReference type="GO" id="GO:0030687">
    <property type="term" value="C:preribosome, large subunit precursor"/>
    <property type="evidence" value="ECO:0007669"/>
    <property type="project" value="TreeGrafter"/>
</dbReference>
<dbReference type="AlphaFoldDB" id="A0AA40CIG2"/>
<organism evidence="2 3">
    <name type="scientific">Cercophora newfieldiana</name>
    <dbReference type="NCBI Taxonomy" id="92897"/>
    <lineage>
        <taxon>Eukaryota</taxon>
        <taxon>Fungi</taxon>
        <taxon>Dikarya</taxon>
        <taxon>Ascomycota</taxon>
        <taxon>Pezizomycotina</taxon>
        <taxon>Sordariomycetes</taxon>
        <taxon>Sordariomycetidae</taxon>
        <taxon>Sordariales</taxon>
        <taxon>Lasiosphaeriaceae</taxon>
        <taxon>Cercophora</taxon>
    </lineage>
</organism>
<evidence type="ECO:0000256" key="1">
    <source>
        <dbReference type="SAM" id="MobiDB-lite"/>
    </source>
</evidence>
<keyword evidence="3" id="KW-1185">Reference proteome</keyword>
<dbReference type="InterPro" id="IPR007174">
    <property type="entry name" value="Las1"/>
</dbReference>
<comment type="caution">
    <text evidence="2">The sequence shown here is derived from an EMBL/GenBank/DDBJ whole genome shotgun (WGS) entry which is preliminary data.</text>
</comment>
<sequence length="326" mass="35873">MVQYIFTPWRHRAELLAVRAALYPHKQPSPSSPSQQTPLDPLHTKQLAVARVSMWMHRGSCPHLVESTALLTAAMLCDASTPSSAGSYAPRAAYSAAFSRFVTGLLDSHQDRARKMSMYGIAKSVGLPATFVELRHQATHEQLPSLTRLREAAGKALEWIWEYYWRDLPDAVAPPSATTAAATEVEEGDAQCREEVMPLLEVDVGEERGRSLESLLLKYGEGTVLTALDGIAGRTRDTAVLRRAMGLVREVLGREKKEVEEEARESPRDVGSVRAELGKAWKEMREVDGADAGTGGMNDGEETGSQLPSWSLYDEETWVPKPIGMV</sequence>
<dbReference type="Proteomes" id="UP001174936">
    <property type="component" value="Unassembled WGS sequence"/>
</dbReference>